<proteinExistence type="predicted"/>
<dbReference type="Proteomes" id="UP000566819">
    <property type="component" value="Unassembled WGS sequence"/>
</dbReference>
<evidence type="ECO:0000313" key="2">
    <source>
        <dbReference type="EMBL" id="KAF4633461.1"/>
    </source>
</evidence>
<evidence type="ECO:0000256" key="1">
    <source>
        <dbReference type="SAM" id="MobiDB-lite"/>
    </source>
</evidence>
<dbReference type="EMBL" id="JAAMPI010000258">
    <property type="protein sequence ID" value="KAF4633461.1"/>
    <property type="molecule type" value="Genomic_DNA"/>
</dbReference>
<gene>
    <name evidence="2" type="ORF">G7Y89_g4657</name>
</gene>
<keyword evidence="3" id="KW-1185">Reference proteome</keyword>
<comment type="caution">
    <text evidence="2">The sequence shown here is derived from an EMBL/GenBank/DDBJ whole genome shotgun (WGS) entry which is preliminary data.</text>
</comment>
<organism evidence="2 3">
    <name type="scientific">Cudoniella acicularis</name>
    <dbReference type="NCBI Taxonomy" id="354080"/>
    <lineage>
        <taxon>Eukaryota</taxon>
        <taxon>Fungi</taxon>
        <taxon>Dikarya</taxon>
        <taxon>Ascomycota</taxon>
        <taxon>Pezizomycotina</taxon>
        <taxon>Leotiomycetes</taxon>
        <taxon>Helotiales</taxon>
        <taxon>Tricladiaceae</taxon>
        <taxon>Cudoniella</taxon>
    </lineage>
</organism>
<sequence length="149" mass="16653">MSNPNPNNQDAEETPVSTEIEGVESIESTAPTKVTRQSRLGEILYLAPELRMMIFPHSFRWMRFFEEPALLQAVPGNLSLEEEVQEAYEKSTVTVTATNDAWFRSLKMLEILKSRHITLAEGPKDPSNVLRSPRGPVLRSARATAATIA</sequence>
<feature type="region of interest" description="Disordered" evidence="1">
    <location>
        <begin position="1"/>
        <end position="31"/>
    </location>
</feature>
<protein>
    <submittedName>
        <fullName evidence="2">Uncharacterized protein</fullName>
    </submittedName>
</protein>
<evidence type="ECO:0000313" key="3">
    <source>
        <dbReference type="Proteomes" id="UP000566819"/>
    </source>
</evidence>
<name>A0A8H4W4R7_9HELO</name>
<dbReference type="AlphaFoldDB" id="A0A8H4W4R7"/>
<accession>A0A8H4W4R7</accession>
<reference evidence="2 3" key="1">
    <citation type="submission" date="2020-03" db="EMBL/GenBank/DDBJ databases">
        <title>Draft Genome Sequence of Cudoniella acicularis.</title>
        <authorList>
            <person name="Buettner E."/>
            <person name="Kellner H."/>
        </authorList>
    </citation>
    <scope>NUCLEOTIDE SEQUENCE [LARGE SCALE GENOMIC DNA]</scope>
    <source>
        <strain evidence="2 3">DSM 108380</strain>
    </source>
</reference>